<evidence type="ECO:0000256" key="1">
    <source>
        <dbReference type="SAM" id="MobiDB-lite"/>
    </source>
</evidence>
<sequence length="87" mass="8901">MSPKTSTAVAGTASNRQLTATVSPSDATDKTVKYTIAPTTAGLAVSNTGNITWTADVPPGTYTTTVTTNTGNKTDTHVLTLTEPEEG</sequence>
<organism evidence="2 3">
    <name type="scientific">Enterococcus casseliflavus</name>
    <name type="common">Enterococcus flavescens</name>
    <dbReference type="NCBI Taxonomy" id="37734"/>
    <lineage>
        <taxon>Bacteria</taxon>
        <taxon>Bacillati</taxon>
        <taxon>Bacillota</taxon>
        <taxon>Bacilli</taxon>
        <taxon>Lactobacillales</taxon>
        <taxon>Enterococcaceae</taxon>
        <taxon>Enterococcus</taxon>
    </lineage>
</organism>
<name>A0ABD6Z1T5_ENTCA</name>
<dbReference type="EMBL" id="CP046123">
    <property type="protein sequence ID" value="QGN29958.1"/>
    <property type="molecule type" value="Genomic_DNA"/>
</dbReference>
<dbReference type="AlphaFoldDB" id="A0ABD6Z1T5"/>
<proteinExistence type="predicted"/>
<evidence type="ECO:0000313" key="2">
    <source>
        <dbReference type="EMBL" id="QGN29958.1"/>
    </source>
</evidence>
<dbReference type="RefSeq" id="WP_010749494.1">
    <property type="nucleotide sequence ID" value="NZ_CP046123.1"/>
</dbReference>
<accession>A0ABD6Z1T5</accession>
<evidence type="ECO:0000313" key="3">
    <source>
        <dbReference type="Proteomes" id="UP000422837"/>
    </source>
</evidence>
<protein>
    <submittedName>
        <fullName evidence="2">Phage tail protein</fullName>
    </submittedName>
</protein>
<feature type="region of interest" description="Disordered" evidence="1">
    <location>
        <begin position="1"/>
        <end position="27"/>
    </location>
</feature>
<dbReference type="Proteomes" id="UP000422837">
    <property type="component" value="Chromosome"/>
</dbReference>
<gene>
    <name evidence="2" type="ORF">GFU50_10740</name>
</gene>
<dbReference type="Pfam" id="PF05345">
    <property type="entry name" value="He_PIG"/>
    <property type="match status" value="1"/>
</dbReference>
<dbReference type="Gene3D" id="2.60.40.1080">
    <property type="match status" value="1"/>
</dbReference>
<feature type="compositionally biased region" description="Polar residues" evidence="1">
    <location>
        <begin position="1"/>
        <end position="26"/>
    </location>
</feature>
<reference evidence="2 3" key="1">
    <citation type="submission" date="2019-11" db="EMBL/GenBank/DDBJ databases">
        <title>Detection and genome characteristic of a blood enterococcus casselifavus isolate from Zhengzhou,china.</title>
        <authorList>
            <person name="Wen P."/>
        </authorList>
    </citation>
    <scope>NUCLEOTIDE SEQUENCE [LARGE SCALE GENOMIC DNA]</scope>
    <source>
        <strain evidence="2 3">EC291</strain>
    </source>
</reference>